<dbReference type="Pfam" id="PF05011">
    <property type="entry name" value="DBR1"/>
    <property type="match status" value="1"/>
</dbReference>
<evidence type="ECO:0000313" key="2">
    <source>
        <dbReference type="EMBL" id="CDQ01291.1"/>
    </source>
</evidence>
<dbReference type="GO" id="GO:0006397">
    <property type="term" value="P:mRNA processing"/>
    <property type="evidence" value="ECO:0007669"/>
    <property type="project" value="InterPro"/>
</dbReference>
<protein>
    <submittedName>
        <fullName evidence="2">Bm717</fullName>
    </submittedName>
</protein>
<evidence type="ECO:0000259" key="1">
    <source>
        <dbReference type="Pfam" id="PF05011"/>
    </source>
</evidence>
<gene>
    <name evidence="2" type="primary">Bm717</name>
    <name evidence="2" type="ORF">BM_Bm717</name>
</gene>
<accession>A0A0J9Y2Z1</accession>
<sequence>MNCLQYGIRYQYLWKYMLSSEFTVQYPNLLKEICHSLLALEFDVDENVSLNLSYDPTWLAILRATDPLTSVNKS</sequence>
<reference evidence="2" key="1">
    <citation type="journal article" date="2007" name="Science">
        <title>Draft genome of the filarial nematode parasite Brugia malayi.</title>
        <authorList>
            <person name="Ghedin E."/>
            <person name="Wang S."/>
            <person name="Spiro D."/>
            <person name="Caler E."/>
            <person name="Zhao Q."/>
            <person name="Crabtree J."/>
            <person name="Allen J.E."/>
            <person name="Delcher A.L."/>
            <person name="Guiliano D.B."/>
            <person name="Miranda-Saavedra D."/>
            <person name="Angiuoli S.V."/>
            <person name="Creasy T."/>
            <person name="Amedeo P."/>
            <person name="Haas B."/>
            <person name="El-Sayed N.M."/>
            <person name="Wortman J.R."/>
            <person name="Feldblyum T."/>
            <person name="Tallon L."/>
            <person name="Schatz M."/>
            <person name="Shumway M."/>
            <person name="Koo H."/>
            <person name="Salzberg S.L."/>
            <person name="Schobel S."/>
            <person name="Pertea M."/>
            <person name="Pop M."/>
            <person name="White O."/>
            <person name="Barton G.J."/>
            <person name="Carlow C.K."/>
            <person name="Crawford M.J."/>
            <person name="Daub J."/>
            <person name="Dimmic M.W."/>
            <person name="Estes C.F."/>
            <person name="Foster J.M."/>
            <person name="Ganatra M."/>
            <person name="Gregory W.F."/>
            <person name="Johnson N.M."/>
            <person name="Jin J."/>
            <person name="Komuniecki R."/>
            <person name="Korf I."/>
            <person name="Kumar S."/>
            <person name="Laney S."/>
            <person name="Li B.W."/>
            <person name="Li W."/>
            <person name="Lindblom T.H."/>
            <person name="Lustigman S."/>
            <person name="Ma D."/>
            <person name="Maina C.V."/>
            <person name="Martin D.M."/>
            <person name="McCarter J.P."/>
            <person name="McReynolds L."/>
            <person name="Mitreva M."/>
            <person name="Nutman T.B."/>
            <person name="Parkinson J."/>
            <person name="Peregrin-Alvarez J.M."/>
            <person name="Poole C."/>
            <person name="Ren Q."/>
            <person name="Saunders L."/>
            <person name="Sluder A.E."/>
            <person name="Smith K."/>
            <person name="Stanke M."/>
            <person name="Unnasch T.R."/>
            <person name="Ware J."/>
            <person name="Wei A.D."/>
            <person name="Weil G."/>
            <person name="Williams D.J."/>
            <person name="Zhang Y."/>
            <person name="Williams S.A."/>
            <person name="Fraser-Liggett C."/>
            <person name="Slatko B."/>
            <person name="Blaxter M.L."/>
            <person name="Scott A.L."/>
        </authorList>
    </citation>
    <scope>NUCLEOTIDE SEQUENCE</scope>
    <source>
        <strain evidence="2">FR3</strain>
    </source>
</reference>
<dbReference type="GO" id="GO:0016788">
    <property type="term" value="F:hydrolase activity, acting on ester bonds"/>
    <property type="evidence" value="ECO:0007669"/>
    <property type="project" value="InterPro"/>
</dbReference>
<feature type="domain" description="Lariat debranching enzyme C-terminal" evidence="1">
    <location>
        <begin position="44"/>
        <end position="73"/>
    </location>
</feature>
<dbReference type="InterPro" id="IPR007708">
    <property type="entry name" value="DBR1_C"/>
</dbReference>
<dbReference type="EMBL" id="LN857022">
    <property type="protein sequence ID" value="CDQ01291.1"/>
    <property type="molecule type" value="Genomic_DNA"/>
</dbReference>
<dbReference type="AlphaFoldDB" id="A0A0J9Y2Z1"/>
<name>A0A0J9Y2Z1_BRUMA</name>
<reference evidence="2" key="2">
    <citation type="submission" date="2012-12" db="EMBL/GenBank/DDBJ databases">
        <authorList>
            <person name="Gao Y.W."/>
            <person name="Fan S.T."/>
            <person name="Sun H.T."/>
            <person name="Wang Z."/>
            <person name="Gao X.L."/>
            <person name="Li Y.G."/>
            <person name="Wang T.C."/>
            <person name="Zhang K."/>
            <person name="Xu W.W."/>
            <person name="Yu Z.J."/>
            <person name="Xia X.Z."/>
        </authorList>
    </citation>
    <scope>NUCLEOTIDE SEQUENCE</scope>
    <source>
        <strain evidence="2">FR3</strain>
    </source>
</reference>
<organism evidence="2">
    <name type="scientific">Brugia malayi</name>
    <name type="common">Filarial nematode worm</name>
    <dbReference type="NCBI Taxonomy" id="6279"/>
    <lineage>
        <taxon>Eukaryota</taxon>
        <taxon>Metazoa</taxon>
        <taxon>Ecdysozoa</taxon>
        <taxon>Nematoda</taxon>
        <taxon>Chromadorea</taxon>
        <taxon>Rhabditida</taxon>
        <taxon>Spirurina</taxon>
        <taxon>Spiruromorpha</taxon>
        <taxon>Filarioidea</taxon>
        <taxon>Onchocercidae</taxon>
        <taxon>Brugia</taxon>
    </lineage>
</organism>
<proteinExistence type="predicted"/>